<name>A0A1Q3APZ3_CEPFO</name>
<evidence type="ECO:0000256" key="4">
    <source>
        <dbReference type="ARBA" id="ARBA00023211"/>
    </source>
</evidence>
<keyword evidence="4 5" id="KW-0464">Manganese</keyword>
<feature type="binding site" evidence="5">
    <location>
        <position position="158"/>
    </location>
    <ligand>
        <name>Mn(2+)</name>
        <dbReference type="ChEBI" id="CHEBI:29035"/>
        <label>2</label>
    </ligand>
</feature>
<feature type="binding site" evidence="5">
    <location>
        <position position="100"/>
    </location>
    <ligand>
        <name>Mn(2+)</name>
        <dbReference type="ChEBI" id="CHEBI:29035"/>
        <label>2</label>
    </ligand>
</feature>
<dbReference type="STRING" id="3775.A0A1Q3APZ3"/>
<dbReference type="InterPro" id="IPR017439">
    <property type="entry name" value="Amidohydrolase"/>
</dbReference>
<dbReference type="GO" id="GO:0005783">
    <property type="term" value="C:endoplasmic reticulum"/>
    <property type="evidence" value="ECO:0007669"/>
    <property type="project" value="TreeGrafter"/>
</dbReference>
<dbReference type="GO" id="GO:0010179">
    <property type="term" value="F:IAA-Ala conjugate hydrolase activity"/>
    <property type="evidence" value="ECO:0007669"/>
    <property type="project" value="TreeGrafter"/>
</dbReference>
<dbReference type="PANTHER" id="PTHR11014">
    <property type="entry name" value="PEPTIDASE M20 FAMILY MEMBER"/>
    <property type="match status" value="1"/>
</dbReference>
<dbReference type="SUPFAM" id="SSF53187">
    <property type="entry name" value="Zn-dependent exopeptidases"/>
    <property type="match status" value="1"/>
</dbReference>
<dbReference type="FunCoup" id="A0A1Q3APZ3">
    <property type="interactions" value="173"/>
</dbReference>
<dbReference type="InParanoid" id="A0A1Q3APZ3"/>
<reference evidence="8" key="1">
    <citation type="submission" date="2016-04" db="EMBL/GenBank/DDBJ databases">
        <title>Cephalotus genome sequencing.</title>
        <authorList>
            <person name="Fukushima K."/>
            <person name="Hasebe M."/>
            <person name="Fang X."/>
        </authorList>
    </citation>
    <scope>NUCLEOTIDE SEQUENCE [LARGE SCALE GENOMIC DNA]</scope>
    <source>
        <strain evidence="8">cv. St1</strain>
    </source>
</reference>
<gene>
    <name evidence="7" type="ORF">CFOL_v3_01169</name>
</gene>
<keyword evidence="5" id="KW-0479">Metal-binding</keyword>
<comment type="cofactor">
    <cofactor evidence="5">
        <name>Mn(2+)</name>
        <dbReference type="ChEBI" id="CHEBI:29035"/>
    </cofactor>
    <text evidence="5">The Mn(2+) ion enhances activity.</text>
</comment>
<feature type="binding site" evidence="5">
    <location>
        <position position="98"/>
    </location>
    <ligand>
        <name>Mn(2+)</name>
        <dbReference type="ChEBI" id="CHEBI:29035"/>
        <label>2</label>
    </ligand>
</feature>
<feature type="binding site" evidence="5">
    <location>
        <position position="134"/>
    </location>
    <ligand>
        <name>Mn(2+)</name>
        <dbReference type="ChEBI" id="CHEBI:29035"/>
        <label>2</label>
    </ligand>
</feature>
<feature type="domain" description="Peptidase M20 dimerisation" evidence="6">
    <location>
        <begin position="181"/>
        <end position="275"/>
    </location>
</feature>
<dbReference type="Proteomes" id="UP000187406">
    <property type="component" value="Unassembled WGS sequence"/>
</dbReference>
<evidence type="ECO:0000256" key="2">
    <source>
        <dbReference type="ARBA" id="ARBA00022729"/>
    </source>
</evidence>
<dbReference type="AlphaFoldDB" id="A0A1Q3APZ3"/>
<sequence length="398" mass="43390">MKTREPDFFEWITGLRRRIHEYPELGFEEHRTSQLIRTELDSLGIGYKWPVAKTGVVASIGSGAKPVFSLRADMDALPLQELVEWEHRSKIDGVMHACGHDSHVAMLLGAAKLLQARKDKLKGTVKLVFQPGEEGYAGAYHMLQHGALDDLDAIFAIHVLPSIPTGVIASRPGLMLAAVGSFSATIQGKGGHGATPHLSKDTILAAASAVVALQQIVSRETDPLEAGVVSIGHIEGGKTGNVIPEFVTFQGTFRSLTNEGVSYLQQRIKEIIEMQAAVHQCKAVIDFMEDIPLPHPPMYNNEALYEHAKKVGEVLLGESNVQLVPVTMGAEDFSFFSQKLPATIFVLGTKNETLKSNEPLHSPYFFIDEEAFPIGAALHASVAMSYLDSHVVEAHDEL</sequence>
<proteinExistence type="inferred from homology"/>
<comment type="caution">
    <text evidence="7">The sequence shown here is derived from an EMBL/GenBank/DDBJ whole genome shotgun (WGS) entry which is preliminary data.</text>
</comment>
<dbReference type="InterPro" id="IPR044757">
    <property type="entry name" value="ILR1-like_Hyd"/>
</dbReference>
<dbReference type="EMBL" id="BDDD01000037">
    <property type="protein sequence ID" value="GAV57632.1"/>
    <property type="molecule type" value="Genomic_DNA"/>
</dbReference>
<keyword evidence="3" id="KW-0378">Hydrolase</keyword>
<dbReference type="GO" id="GO:0009850">
    <property type="term" value="P:auxin metabolic process"/>
    <property type="evidence" value="ECO:0007669"/>
    <property type="project" value="InterPro"/>
</dbReference>
<evidence type="ECO:0000259" key="6">
    <source>
        <dbReference type="Pfam" id="PF07687"/>
    </source>
</evidence>
<dbReference type="InterPro" id="IPR002933">
    <property type="entry name" value="Peptidase_M20"/>
</dbReference>
<dbReference type="PANTHER" id="PTHR11014:SF108">
    <property type="entry name" value="IAA-AMINO ACID HYDROLASE ILR1"/>
    <property type="match status" value="1"/>
</dbReference>
<dbReference type="OrthoDB" id="6119954at2759"/>
<dbReference type="InterPro" id="IPR011650">
    <property type="entry name" value="Peptidase_M20_dimer"/>
</dbReference>
<accession>A0A1Q3APZ3</accession>
<evidence type="ECO:0000313" key="8">
    <source>
        <dbReference type="Proteomes" id="UP000187406"/>
    </source>
</evidence>
<dbReference type="CDD" id="cd08017">
    <property type="entry name" value="M20_IAA_Hyd"/>
    <property type="match status" value="1"/>
</dbReference>
<dbReference type="PIRSF" id="PIRSF005962">
    <property type="entry name" value="Pept_M20D_amidohydro"/>
    <property type="match status" value="1"/>
</dbReference>
<dbReference type="NCBIfam" id="TIGR01891">
    <property type="entry name" value="amidohydrolases"/>
    <property type="match status" value="1"/>
</dbReference>
<evidence type="ECO:0000256" key="1">
    <source>
        <dbReference type="ARBA" id="ARBA00006153"/>
    </source>
</evidence>
<evidence type="ECO:0000256" key="3">
    <source>
        <dbReference type="ARBA" id="ARBA00022801"/>
    </source>
</evidence>
<feature type="binding site" evidence="5">
    <location>
        <position position="361"/>
    </location>
    <ligand>
        <name>Mn(2+)</name>
        <dbReference type="ChEBI" id="CHEBI:29035"/>
        <label>2</label>
    </ligand>
</feature>
<dbReference type="FunFam" id="3.30.70.360:FF:000001">
    <property type="entry name" value="N-acetyldiaminopimelate deacetylase"/>
    <property type="match status" value="1"/>
</dbReference>
<keyword evidence="8" id="KW-1185">Reference proteome</keyword>
<dbReference type="GO" id="GO:0046872">
    <property type="term" value="F:metal ion binding"/>
    <property type="evidence" value="ECO:0007669"/>
    <property type="project" value="UniProtKB-KW"/>
</dbReference>
<evidence type="ECO:0000313" key="7">
    <source>
        <dbReference type="EMBL" id="GAV57632.1"/>
    </source>
</evidence>
<protein>
    <submittedName>
        <fullName evidence="7">Peptidase_M20 domain-containing protein/M20_dimer domain-containing protein</fullName>
    </submittedName>
</protein>
<comment type="similarity">
    <text evidence="1">Belongs to the peptidase M20 family.</text>
</comment>
<dbReference type="Gene3D" id="3.30.70.360">
    <property type="match status" value="1"/>
</dbReference>
<dbReference type="InterPro" id="IPR036264">
    <property type="entry name" value="Bact_exopeptidase_dim_dom"/>
</dbReference>
<organism evidence="7 8">
    <name type="scientific">Cephalotus follicularis</name>
    <name type="common">Albany pitcher plant</name>
    <dbReference type="NCBI Taxonomy" id="3775"/>
    <lineage>
        <taxon>Eukaryota</taxon>
        <taxon>Viridiplantae</taxon>
        <taxon>Streptophyta</taxon>
        <taxon>Embryophyta</taxon>
        <taxon>Tracheophyta</taxon>
        <taxon>Spermatophyta</taxon>
        <taxon>Magnoliopsida</taxon>
        <taxon>eudicotyledons</taxon>
        <taxon>Gunneridae</taxon>
        <taxon>Pentapetalae</taxon>
        <taxon>rosids</taxon>
        <taxon>fabids</taxon>
        <taxon>Oxalidales</taxon>
        <taxon>Cephalotaceae</taxon>
        <taxon>Cephalotus</taxon>
    </lineage>
</organism>
<dbReference type="Gene3D" id="3.40.630.10">
    <property type="entry name" value="Zn peptidases"/>
    <property type="match status" value="1"/>
</dbReference>
<evidence type="ECO:0000256" key="5">
    <source>
        <dbReference type="PIRSR" id="PIRSR005962-1"/>
    </source>
</evidence>
<dbReference type="Pfam" id="PF07687">
    <property type="entry name" value="M20_dimer"/>
    <property type="match status" value="1"/>
</dbReference>
<dbReference type="SUPFAM" id="SSF55031">
    <property type="entry name" value="Bacterial exopeptidase dimerisation domain"/>
    <property type="match status" value="1"/>
</dbReference>
<dbReference type="Pfam" id="PF01546">
    <property type="entry name" value="Peptidase_M20"/>
    <property type="match status" value="1"/>
</dbReference>
<keyword evidence="2" id="KW-0732">Signal</keyword>